<sequence>MALQYTETEPTVVTFVNPNILYLTQNGYLTDAETAFLFTLSAFLDVNNCANEENGQYLTQQKFADRMKVSRKTASSLLNSLERKGLIKRERNPLPDNSAARHQIYVNPYILFFEDNVDEIPENIIHLFSDVNGKGFLKGLPFKIEF</sequence>
<protein>
    <recommendedName>
        <fullName evidence="1">HTH marR-type domain-containing protein</fullName>
    </recommendedName>
</protein>
<evidence type="ECO:0000313" key="3">
    <source>
        <dbReference type="Proteomes" id="UP000053881"/>
    </source>
</evidence>
<dbReference type="Proteomes" id="UP000053881">
    <property type="component" value="Unassembled WGS sequence"/>
</dbReference>
<dbReference type="PATRIC" id="fig|217031.4.peg.937"/>
<name>A0A0Q9YLA8_9BACI</name>
<gene>
    <name evidence="2" type="ORF">ACA29_02775</name>
</gene>
<dbReference type="InterPro" id="IPR036388">
    <property type="entry name" value="WH-like_DNA-bd_sf"/>
</dbReference>
<dbReference type="InterPro" id="IPR000835">
    <property type="entry name" value="HTH_MarR-typ"/>
</dbReference>
<dbReference type="EMBL" id="LGPB01000026">
    <property type="protein sequence ID" value="KRG16824.1"/>
    <property type="molecule type" value="Genomic_DNA"/>
</dbReference>
<feature type="domain" description="HTH marR-type" evidence="1">
    <location>
        <begin position="53"/>
        <end position="93"/>
    </location>
</feature>
<accession>A0A0Q9YLA8</accession>
<evidence type="ECO:0000313" key="2">
    <source>
        <dbReference type="EMBL" id="KRG16824.1"/>
    </source>
</evidence>
<dbReference type="SUPFAM" id="SSF46785">
    <property type="entry name" value="Winged helix' DNA-binding domain"/>
    <property type="match status" value="1"/>
</dbReference>
<evidence type="ECO:0000259" key="1">
    <source>
        <dbReference type="Pfam" id="PF12802"/>
    </source>
</evidence>
<dbReference type="Pfam" id="PF12802">
    <property type="entry name" value="MarR_2"/>
    <property type="match status" value="1"/>
</dbReference>
<reference evidence="2 3" key="1">
    <citation type="submission" date="2015-06" db="EMBL/GenBank/DDBJ databases">
        <title>Genome sequencing project of Bacillus galactosidilyticus PL133.</title>
        <authorList>
            <person name="Gaiero J."/>
            <person name="Nicol R."/>
            <person name="Habash M."/>
        </authorList>
    </citation>
    <scope>NUCLEOTIDE SEQUENCE [LARGE SCALE GENOMIC DNA]</scope>
    <source>
        <strain evidence="2 3">PL133</strain>
    </source>
</reference>
<organism evidence="2 3">
    <name type="scientific">Lederbergia galactosidilytica</name>
    <dbReference type="NCBI Taxonomy" id="217031"/>
    <lineage>
        <taxon>Bacteria</taxon>
        <taxon>Bacillati</taxon>
        <taxon>Bacillota</taxon>
        <taxon>Bacilli</taxon>
        <taxon>Bacillales</taxon>
        <taxon>Bacillaceae</taxon>
        <taxon>Lederbergia</taxon>
    </lineage>
</organism>
<comment type="caution">
    <text evidence="2">The sequence shown here is derived from an EMBL/GenBank/DDBJ whole genome shotgun (WGS) entry which is preliminary data.</text>
</comment>
<dbReference type="Gene3D" id="1.10.10.10">
    <property type="entry name" value="Winged helix-like DNA-binding domain superfamily/Winged helix DNA-binding domain"/>
    <property type="match status" value="1"/>
</dbReference>
<dbReference type="InterPro" id="IPR036390">
    <property type="entry name" value="WH_DNA-bd_sf"/>
</dbReference>
<proteinExistence type="predicted"/>
<dbReference type="AlphaFoldDB" id="A0A0Q9YLA8"/>
<dbReference type="GO" id="GO:0003700">
    <property type="term" value="F:DNA-binding transcription factor activity"/>
    <property type="evidence" value="ECO:0007669"/>
    <property type="project" value="InterPro"/>
</dbReference>